<gene>
    <name evidence="2" type="ORF">CEURO_LOCUS21354</name>
</gene>
<dbReference type="PANTHER" id="PTHR34222:SF28">
    <property type="entry name" value="CCHC-TYPE DOMAIN-CONTAINING PROTEIN"/>
    <property type="match status" value="1"/>
</dbReference>
<evidence type="ECO:0000313" key="3">
    <source>
        <dbReference type="Proteomes" id="UP001152484"/>
    </source>
</evidence>
<organism evidence="2 3">
    <name type="scientific">Cuscuta europaea</name>
    <name type="common">European dodder</name>
    <dbReference type="NCBI Taxonomy" id="41803"/>
    <lineage>
        <taxon>Eukaryota</taxon>
        <taxon>Viridiplantae</taxon>
        <taxon>Streptophyta</taxon>
        <taxon>Embryophyta</taxon>
        <taxon>Tracheophyta</taxon>
        <taxon>Spermatophyta</taxon>
        <taxon>Magnoliopsida</taxon>
        <taxon>eudicotyledons</taxon>
        <taxon>Gunneridae</taxon>
        <taxon>Pentapetalae</taxon>
        <taxon>asterids</taxon>
        <taxon>lamiids</taxon>
        <taxon>Solanales</taxon>
        <taxon>Convolvulaceae</taxon>
        <taxon>Cuscuteae</taxon>
        <taxon>Cuscuta</taxon>
        <taxon>Cuscuta subgen. Cuscuta</taxon>
    </lineage>
</organism>
<reference evidence="2" key="1">
    <citation type="submission" date="2022-07" db="EMBL/GenBank/DDBJ databases">
        <authorList>
            <person name="Macas J."/>
            <person name="Novak P."/>
            <person name="Neumann P."/>
        </authorList>
    </citation>
    <scope>NUCLEOTIDE SEQUENCE</scope>
</reference>
<protein>
    <recommendedName>
        <fullName evidence="4">Retrotransposon gag domain-containing protein</fullName>
    </recommendedName>
</protein>
<dbReference type="AlphaFoldDB" id="A0A9P1EM03"/>
<evidence type="ECO:0000313" key="2">
    <source>
        <dbReference type="EMBL" id="CAH9116983.1"/>
    </source>
</evidence>
<evidence type="ECO:0000256" key="1">
    <source>
        <dbReference type="SAM" id="MobiDB-lite"/>
    </source>
</evidence>
<sequence length="279" mass="31148">MFIDGSLKQAVEGSPETKDWWTINSMVVAWIFNTIDASLRTSISYRDVACDLWKDIKERFSVGNGVKTYQIKTELSDCKQKTGETIMSYLGRLKKLWDDMNDFDVLPVCICTGCKCDLTTKLCQRRDGDKVRDFLMGLDSFYASVRSSLLGIDPLPSLNVVYARLIQEEEVCTIIGGHVYYYRGGTRPPSSSTTCTFCSKPGHTEDRCFAKHGYPEGWLERRRNTHKSRGPSSSASGGFTATSSGQQPKANVVQAGNITTDLNELRLNGPSIEDQDWCG</sequence>
<feature type="region of interest" description="Disordered" evidence="1">
    <location>
        <begin position="223"/>
        <end position="251"/>
    </location>
</feature>
<proteinExistence type="predicted"/>
<accession>A0A9P1EM03</accession>
<evidence type="ECO:0008006" key="4">
    <source>
        <dbReference type="Google" id="ProtNLM"/>
    </source>
</evidence>
<dbReference type="Proteomes" id="UP001152484">
    <property type="component" value="Unassembled WGS sequence"/>
</dbReference>
<comment type="caution">
    <text evidence="2">The sequence shown here is derived from an EMBL/GenBank/DDBJ whole genome shotgun (WGS) entry which is preliminary data.</text>
</comment>
<dbReference type="PANTHER" id="PTHR34222">
    <property type="entry name" value="GAG_PRE-INTEGRS DOMAIN-CONTAINING PROTEIN"/>
    <property type="match status" value="1"/>
</dbReference>
<feature type="compositionally biased region" description="Low complexity" evidence="1">
    <location>
        <begin position="232"/>
        <end position="245"/>
    </location>
</feature>
<name>A0A9P1EM03_CUSEU</name>
<keyword evidence="3" id="KW-1185">Reference proteome</keyword>
<dbReference type="EMBL" id="CAMAPE010000073">
    <property type="protein sequence ID" value="CAH9116983.1"/>
    <property type="molecule type" value="Genomic_DNA"/>
</dbReference>
<dbReference type="OrthoDB" id="1274219at2759"/>